<organism evidence="2 3">
    <name type="scientific">Pseudidiomarina insulisalsae</name>
    <dbReference type="NCBI Taxonomy" id="575789"/>
    <lineage>
        <taxon>Bacteria</taxon>
        <taxon>Pseudomonadati</taxon>
        <taxon>Pseudomonadota</taxon>
        <taxon>Gammaproteobacteria</taxon>
        <taxon>Alteromonadales</taxon>
        <taxon>Idiomarinaceae</taxon>
        <taxon>Pseudidiomarina</taxon>
    </lineage>
</organism>
<dbReference type="AlphaFoldDB" id="A0A432YQU4"/>
<name>A0A432YQU4_9GAMM</name>
<reference evidence="3" key="1">
    <citation type="journal article" date="2018" name="Front. Microbiol.">
        <title>Genome-Based Analysis Reveals the Taxonomy and Diversity of the Family Idiomarinaceae.</title>
        <authorList>
            <person name="Liu Y."/>
            <person name="Lai Q."/>
            <person name="Shao Z."/>
        </authorList>
    </citation>
    <scope>NUCLEOTIDE SEQUENCE [LARGE SCALE GENOMIC DNA]</scope>
    <source>
        <strain evidence="3">CVS-6</strain>
    </source>
</reference>
<dbReference type="Proteomes" id="UP000288259">
    <property type="component" value="Unassembled WGS sequence"/>
</dbReference>
<dbReference type="Pfam" id="PF20587">
    <property type="entry name" value="DUF6789"/>
    <property type="match status" value="1"/>
</dbReference>
<keyword evidence="1" id="KW-1133">Transmembrane helix</keyword>
<dbReference type="InterPro" id="IPR046739">
    <property type="entry name" value="DUF6789"/>
</dbReference>
<feature type="transmembrane region" description="Helical" evidence="1">
    <location>
        <begin position="119"/>
        <end position="140"/>
    </location>
</feature>
<keyword evidence="3" id="KW-1185">Reference proteome</keyword>
<keyword evidence="1" id="KW-0472">Membrane</keyword>
<protein>
    <recommendedName>
        <fullName evidence="4">DUF1440 domain-containing protein</fullName>
    </recommendedName>
</protein>
<feature type="transmembrane region" description="Helical" evidence="1">
    <location>
        <begin position="80"/>
        <end position="99"/>
    </location>
</feature>
<evidence type="ECO:0000313" key="2">
    <source>
        <dbReference type="EMBL" id="RUO63720.1"/>
    </source>
</evidence>
<evidence type="ECO:0008006" key="4">
    <source>
        <dbReference type="Google" id="ProtNLM"/>
    </source>
</evidence>
<evidence type="ECO:0000256" key="1">
    <source>
        <dbReference type="SAM" id="Phobius"/>
    </source>
</evidence>
<dbReference type="OrthoDB" id="9814048at2"/>
<dbReference type="RefSeq" id="WP_126753429.1">
    <property type="nucleotide sequence ID" value="NZ_PIPY01000001.1"/>
</dbReference>
<proteinExistence type="predicted"/>
<accession>A0A432YQU4</accession>
<gene>
    <name evidence="2" type="ORF">CWI71_01255</name>
</gene>
<evidence type="ECO:0000313" key="3">
    <source>
        <dbReference type="Proteomes" id="UP000288259"/>
    </source>
</evidence>
<sequence length="145" mass="15584">MNKLLASMVAGLVATIVLSILMMIKSSMGIMPELNVIKMLANYLNASMAIGWLVHFLIGIVAYGIAFTILHQLVPAQKPVILGIALAVIFWLIMMIVLMPMMGNGMFAIGMELGPRPAIATLVLHIIFGFVLGYTAGRLISRSAA</sequence>
<comment type="caution">
    <text evidence="2">The sequence shown here is derived from an EMBL/GenBank/DDBJ whole genome shotgun (WGS) entry which is preliminary data.</text>
</comment>
<keyword evidence="1" id="KW-0812">Transmembrane</keyword>
<feature type="transmembrane region" description="Helical" evidence="1">
    <location>
        <begin position="43"/>
        <end position="68"/>
    </location>
</feature>
<dbReference type="EMBL" id="PIPY01000001">
    <property type="protein sequence ID" value="RUO63720.1"/>
    <property type="molecule type" value="Genomic_DNA"/>
</dbReference>